<sequence>RTDTTVVHTVKKWKDELISNYESITGSVMIHEEFFSPELNNDRTVLVWLPPSYETKTERRYPVLYMHDGQNIFNSQSSFIGAEWEVDETVSELVKTGQMEEIIVVGLYNTDDRSAEYSPMHNGKKYSEFLVKTVKPFIDNAYRTRPGRESTAVMGSSMGGIISFHLVWDYPHIFSRAGCLSPAFLVDNNEIVNRVSSARTAPDNILIYMDNGTVGLEQEFQPALDDMNSILEEKGFDGSNLVYKIFSGAVHNETAWAERVHLPLLFFFGK</sequence>
<gene>
    <name evidence="1" type="ORF">METZ01_LOCUS321500</name>
</gene>
<dbReference type="Pfam" id="PF00756">
    <property type="entry name" value="Esterase"/>
    <property type="match status" value="1"/>
</dbReference>
<protein>
    <recommendedName>
        <fullName evidence="2">Esterase</fullName>
    </recommendedName>
</protein>
<dbReference type="InterPro" id="IPR000801">
    <property type="entry name" value="Esterase-like"/>
</dbReference>
<dbReference type="PANTHER" id="PTHR48098:SF6">
    <property type="entry name" value="FERRI-BACILLIBACTIN ESTERASE BESA"/>
    <property type="match status" value="1"/>
</dbReference>
<dbReference type="EMBL" id="UINC01105031">
    <property type="protein sequence ID" value="SVC68646.1"/>
    <property type="molecule type" value="Genomic_DNA"/>
</dbReference>
<reference evidence="1" key="1">
    <citation type="submission" date="2018-05" db="EMBL/GenBank/DDBJ databases">
        <authorList>
            <person name="Lanie J.A."/>
            <person name="Ng W.-L."/>
            <person name="Kazmierczak K.M."/>
            <person name="Andrzejewski T.M."/>
            <person name="Davidsen T.M."/>
            <person name="Wayne K.J."/>
            <person name="Tettelin H."/>
            <person name="Glass J.I."/>
            <person name="Rusch D."/>
            <person name="Podicherti R."/>
            <person name="Tsui H.-C.T."/>
            <person name="Winkler M.E."/>
        </authorList>
    </citation>
    <scope>NUCLEOTIDE SEQUENCE</scope>
</reference>
<evidence type="ECO:0000313" key="1">
    <source>
        <dbReference type="EMBL" id="SVC68646.1"/>
    </source>
</evidence>
<proteinExistence type="predicted"/>
<name>A0A382P5S9_9ZZZZ</name>
<dbReference type="PANTHER" id="PTHR48098">
    <property type="entry name" value="ENTEROCHELIN ESTERASE-RELATED"/>
    <property type="match status" value="1"/>
</dbReference>
<dbReference type="InterPro" id="IPR050583">
    <property type="entry name" value="Mycobacterial_A85_antigen"/>
</dbReference>
<feature type="non-terminal residue" evidence="1">
    <location>
        <position position="1"/>
    </location>
</feature>
<dbReference type="InterPro" id="IPR029058">
    <property type="entry name" value="AB_hydrolase_fold"/>
</dbReference>
<dbReference type="SUPFAM" id="SSF53474">
    <property type="entry name" value="alpha/beta-Hydrolases"/>
    <property type="match status" value="1"/>
</dbReference>
<evidence type="ECO:0008006" key="2">
    <source>
        <dbReference type="Google" id="ProtNLM"/>
    </source>
</evidence>
<accession>A0A382P5S9</accession>
<organism evidence="1">
    <name type="scientific">marine metagenome</name>
    <dbReference type="NCBI Taxonomy" id="408172"/>
    <lineage>
        <taxon>unclassified sequences</taxon>
        <taxon>metagenomes</taxon>
        <taxon>ecological metagenomes</taxon>
    </lineage>
</organism>
<dbReference type="Gene3D" id="3.40.50.1820">
    <property type="entry name" value="alpha/beta hydrolase"/>
    <property type="match status" value="1"/>
</dbReference>
<dbReference type="AlphaFoldDB" id="A0A382P5S9"/>